<feature type="DNA-binding region" description="Homeobox" evidence="5">
    <location>
        <begin position="128"/>
        <end position="187"/>
    </location>
</feature>
<evidence type="ECO:0000256" key="5">
    <source>
        <dbReference type="PROSITE-ProRule" id="PRU00108"/>
    </source>
</evidence>
<dbReference type="Proteomes" id="UP000515154">
    <property type="component" value="Unplaced"/>
</dbReference>
<dbReference type="Pfam" id="PF00046">
    <property type="entry name" value="Homeodomain"/>
    <property type="match status" value="1"/>
</dbReference>
<dbReference type="InterPro" id="IPR017970">
    <property type="entry name" value="Homeobox_CS"/>
</dbReference>
<dbReference type="PROSITE" id="PS51179">
    <property type="entry name" value="POU_3"/>
    <property type="match status" value="1"/>
</dbReference>
<dbReference type="SMART" id="SM00389">
    <property type="entry name" value="HOX"/>
    <property type="match status" value="1"/>
</dbReference>
<feature type="domain" description="POU-specific" evidence="9">
    <location>
        <begin position="38"/>
        <end position="111"/>
    </location>
</feature>
<dbReference type="PRINTS" id="PR00028">
    <property type="entry name" value="POUDOMAIN"/>
</dbReference>
<feature type="region of interest" description="Disordered" evidence="7">
    <location>
        <begin position="1"/>
        <end position="22"/>
    </location>
</feature>
<dbReference type="SMART" id="SM00352">
    <property type="entry name" value="POU"/>
    <property type="match status" value="1"/>
</dbReference>
<keyword evidence="3 5" id="KW-0371">Homeobox</keyword>
<dbReference type="SUPFAM" id="SSF46689">
    <property type="entry name" value="Homeodomain-like"/>
    <property type="match status" value="1"/>
</dbReference>
<dbReference type="GO" id="GO:0000981">
    <property type="term" value="F:DNA-binding transcription factor activity, RNA polymerase II-specific"/>
    <property type="evidence" value="ECO:0007669"/>
    <property type="project" value="InterPro"/>
</dbReference>
<dbReference type="InterPro" id="IPR050255">
    <property type="entry name" value="POU_domain_TF"/>
</dbReference>
<gene>
    <name evidence="11" type="primary">LOC115228995</name>
</gene>
<dbReference type="SUPFAM" id="SSF47413">
    <property type="entry name" value="lambda repressor-like DNA-binding domains"/>
    <property type="match status" value="1"/>
</dbReference>
<organism evidence="10 11">
    <name type="scientific">Octopus sinensis</name>
    <name type="common">East Asian common octopus</name>
    <dbReference type="NCBI Taxonomy" id="2607531"/>
    <lineage>
        <taxon>Eukaryota</taxon>
        <taxon>Metazoa</taxon>
        <taxon>Spiralia</taxon>
        <taxon>Lophotrochozoa</taxon>
        <taxon>Mollusca</taxon>
        <taxon>Cephalopoda</taxon>
        <taxon>Coleoidea</taxon>
        <taxon>Octopodiformes</taxon>
        <taxon>Octopoda</taxon>
        <taxon>Incirrata</taxon>
        <taxon>Octopodidae</taxon>
        <taxon>Octopus</taxon>
    </lineage>
</organism>
<feature type="domain" description="Homeobox" evidence="8">
    <location>
        <begin position="126"/>
        <end position="186"/>
    </location>
</feature>
<dbReference type="InterPro" id="IPR001356">
    <property type="entry name" value="HD"/>
</dbReference>
<comment type="subcellular location">
    <subcellularLocation>
        <location evidence="1 5 6">Nucleus</location>
    </subcellularLocation>
</comment>
<evidence type="ECO:0000256" key="2">
    <source>
        <dbReference type="ARBA" id="ARBA00023125"/>
    </source>
</evidence>
<dbReference type="InterPro" id="IPR013847">
    <property type="entry name" value="POU"/>
</dbReference>
<evidence type="ECO:0000256" key="3">
    <source>
        <dbReference type="ARBA" id="ARBA00023155"/>
    </source>
</evidence>
<evidence type="ECO:0000313" key="11">
    <source>
        <dbReference type="RefSeq" id="XP_036354962.1"/>
    </source>
</evidence>
<protein>
    <submittedName>
        <fullName evidence="11">POU domain, class 3, transcription factor 3-like</fullName>
    </submittedName>
</protein>
<evidence type="ECO:0000313" key="10">
    <source>
        <dbReference type="Proteomes" id="UP000515154"/>
    </source>
</evidence>
<dbReference type="InterPro" id="IPR010982">
    <property type="entry name" value="Lambda_DNA-bd_dom_sf"/>
</dbReference>
<evidence type="ECO:0000259" key="9">
    <source>
        <dbReference type="PROSITE" id="PS51179"/>
    </source>
</evidence>
<dbReference type="Pfam" id="PF00157">
    <property type="entry name" value="Pou"/>
    <property type="match status" value="1"/>
</dbReference>
<evidence type="ECO:0000259" key="8">
    <source>
        <dbReference type="PROSITE" id="PS50071"/>
    </source>
</evidence>
<evidence type="ECO:0000256" key="1">
    <source>
        <dbReference type="ARBA" id="ARBA00004123"/>
    </source>
</evidence>
<dbReference type="PROSITE" id="PS50071">
    <property type="entry name" value="HOMEOBOX_2"/>
    <property type="match status" value="1"/>
</dbReference>
<sequence length="188" mass="22529">MTSPERRKGPNFYNPCDHNNQNPFQTINKPTKNLKSTECMFKSANFEPFIKYFKQERIKLGYTQSDISQLMEEKGISISQTTVCRFESNQLSFSTQNKLINIFRKWLLSLRSSDQKTALIYSFEEIKKRKKRTSFDCAEKTFLENWFREDQRPSPRSLTDIAELLSIEEDVVRIWFCNRRQRLKKYHI</sequence>
<reference evidence="11" key="1">
    <citation type="submission" date="2025-08" db="UniProtKB">
        <authorList>
            <consortium name="RefSeq"/>
        </authorList>
    </citation>
    <scope>IDENTIFICATION</scope>
</reference>
<dbReference type="CDD" id="cd00086">
    <property type="entry name" value="homeodomain"/>
    <property type="match status" value="1"/>
</dbReference>
<dbReference type="GO" id="GO:0000978">
    <property type="term" value="F:RNA polymerase II cis-regulatory region sequence-specific DNA binding"/>
    <property type="evidence" value="ECO:0007669"/>
    <property type="project" value="TreeGrafter"/>
</dbReference>
<dbReference type="RefSeq" id="XP_036354962.1">
    <property type="nucleotide sequence ID" value="XM_036499069.1"/>
</dbReference>
<keyword evidence="2 5" id="KW-0238">DNA-binding</keyword>
<evidence type="ECO:0000256" key="6">
    <source>
        <dbReference type="RuleBase" id="RU000682"/>
    </source>
</evidence>
<accession>A0A7E6EJA9</accession>
<dbReference type="InterPro" id="IPR000327">
    <property type="entry name" value="POU_dom"/>
</dbReference>
<dbReference type="AlphaFoldDB" id="A0A7E6EJA9"/>
<evidence type="ECO:0000256" key="4">
    <source>
        <dbReference type="ARBA" id="ARBA00023242"/>
    </source>
</evidence>
<dbReference type="PROSITE" id="PS00027">
    <property type="entry name" value="HOMEOBOX_1"/>
    <property type="match status" value="1"/>
</dbReference>
<keyword evidence="4 5" id="KW-0539">Nucleus</keyword>
<dbReference type="PANTHER" id="PTHR11636">
    <property type="entry name" value="POU DOMAIN"/>
    <property type="match status" value="1"/>
</dbReference>
<proteinExistence type="predicted"/>
<dbReference type="Gene3D" id="1.10.260.40">
    <property type="entry name" value="lambda repressor-like DNA-binding domains"/>
    <property type="match status" value="1"/>
</dbReference>
<dbReference type="GO" id="GO:0005634">
    <property type="term" value="C:nucleus"/>
    <property type="evidence" value="ECO:0007669"/>
    <property type="project" value="UniProtKB-SubCell"/>
</dbReference>
<evidence type="ECO:0000256" key="7">
    <source>
        <dbReference type="SAM" id="MobiDB-lite"/>
    </source>
</evidence>
<name>A0A7E6EJA9_9MOLL</name>
<dbReference type="Gene3D" id="1.10.10.60">
    <property type="entry name" value="Homeodomain-like"/>
    <property type="match status" value="1"/>
</dbReference>
<dbReference type="InterPro" id="IPR009057">
    <property type="entry name" value="Homeodomain-like_sf"/>
</dbReference>
<keyword evidence="10" id="KW-1185">Reference proteome</keyword>
<dbReference type="KEGG" id="osn:115228995"/>